<dbReference type="GO" id="GO:0043190">
    <property type="term" value="C:ATP-binding cassette (ABC) transporter complex"/>
    <property type="evidence" value="ECO:0007669"/>
    <property type="project" value="InterPro"/>
</dbReference>
<dbReference type="Proteomes" id="UP001139493">
    <property type="component" value="Unassembled WGS sequence"/>
</dbReference>
<evidence type="ECO:0000259" key="2">
    <source>
        <dbReference type="Pfam" id="PF04069"/>
    </source>
</evidence>
<sequence>MAHETSGPPKLSVAAVTIAALTAVAFWSLKPVFISIIGDRGDFAEVYVVAGAISVVTSVVGALVLRRRTIAVLRGGRQALSGAGSAALSGLFLALWYYGFYRALYGAPKVDATIIAFTWPLIAVIAMRIFSPATAAKLKWNEWLMVLASFVGAAAIGVSNAGAGQADGSSGEIVWAFVAAIGSGLYLPFAINATRSFDRLVDSRPIATFYAISVANATALAAVLLALWVSGQTLRFYAFDAQVLLVCALIGIGTYLVAEITWTWAFQEYKSLTLSSLPYFSPAVSVVLLYLLFDEPVRPIAIVGLVLILFSNLTLHARHRSMNALSLSLVATVYVALAAQVLPRDVLSSVPEMAAAITGLFAILAGFTLSQVAGRRTQELDARATVVRRLIATDDSREKDAADALLQDLIELEYDSSAEGKESRALAIKHRLAEARTPNHESALDAFNAWLAIHLDRLSLGERAALWLTGLGSIVFVLLLRGTLPLGNAGAILFAGGAFLAMFAIRDYDRNNIHGFTNQIWRLEQGFREIGKKYYLPSELLEAGEFTPSQVRDGIRTRDAEGRIRLVESLPPGRGFNAFYLGTASLVILAIVLMPTAFSDEIGTGTAAAPRPGEVQAAPETEHATVTIADPGWSGASVTAEILRDVLGEADVTVEIETMDHVDAVAGMGAEEPPVQVHPDLWLQNQGVAVREWVTSGKIHLSEHSYTGSQGIYVLDAGGSEELLRTTDDLFDPEVAALFDTDGDGAGEMWIGPRGWASTVNLDAWLEEGGHESIEGETYSATIFKARLDQEASAGRPLLFYGYEPDGIHERFALRRLGPIPWEHEQGAENVEVHVAWAAALERMSPPAARILRDVELTDQDVSGFIAAVEHDGREPEAVAEQWLAENEDRVADWGRPTG</sequence>
<keyword evidence="1" id="KW-0812">Transmembrane</keyword>
<feature type="transmembrane region" description="Helical" evidence="1">
    <location>
        <begin position="206"/>
        <end position="229"/>
    </location>
</feature>
<reference evidence="3" key="1">
    <citation type="submission" date="2022-06" db="EMBL/GenBank/DDBJ databases">
        <title>Genomic Encyclopedia of Archaeal and Bacterial Type Strains, Phase II (KMG-II): from individual species to whole genera.</title>
        <authorList>
            <person name="Goeker M."/>
        </authorList>
    </citation>
    <scope>NUCLEOTIDE SEQUENCE</scope>
    <source>
        <strain evidence="3">DSM 26652</strain>
    </source>
</reference>
<feature type="transmembrane region" description="Helical" evidence="1">
    <location>
        <begin position="46"/>
        <end position="66"/>
    </location>
</feature>
<keyword evidence="1" id="KW-1133">Transmembrane helix</keyword>
<feature type="transmembrane region" description="Helical" evidence="1">
    <location>
        <begin position="112"/>
        <end position="131"/>
    </location>
</feature>
<proteinExistence type="predicted"/>
<feature type="transmembrane region" description="Helical" evidence="1">
    <location>
        <begin position="277"/>
        <end position="293"/>
    </location>
</feature>
<feature type="transmembrane region" description="Helical" evidence="1">
    <location>
        <begin position="78"/>
        <end position="100"/>
    </location>
</feature>
<feature type="transmembrane region" description="Helical" evidence="1">
    <location>
        <begin position="241"/>
        <end position="265"/>
    </location>
</feature>
<dbReference type="EMBL" id="JAMTCS010000004">
    <property type="protein sequence ID" value="MCP2264311.1"/>
    <property type="molecule type" value="Genomic_DNA"/>
</dbReference>
<feature type="transmembrane region" description="Helical" evidence="1">
    <location>
        <begin position="173"/>
        <end position="194"/>
    </location>
</feature>
<feature type="transmembrane region" description="Helical" evidence="1">
    <location>
        <begin position="324"/>
        <end position="342"/>
    </location>
</feature>
<keyword evidence="1" id="KW-0472">Membrane</keyword>
<feature type="transmembrane region" description="Helical" evidence="1">
    <location>
        <begin position="143"/>
        <end position="161"/>
    </location>
</feature>
<evidence type="ECO:0000256" key="1">
    <source>
        <dbReference type="SAM" id="Phobius"/>
    </source>
</evidence>
<dbReference type="InterPro" id="IPR007210">
    <property type="entry name" value="ABC_Gly_betaine_transp_sub-bd"/>
</dbReference>
<feature type="transmembrane region" description="Helical" evidence="1">
    <location>
        <begin position="486"/>
        <end position="505"/>
    </location>
</feature>
<feature type="transmembrane region" description="Helical" evidence="1">
    <location>
        <begin position="464"/>
        <end position="480"/>
    </location>
</feature>
<name>A0A9X2G824_9MICO</name>
<accession>A0A9X2G824</accession>
<dbReference type="SUPFAM" id="SSF53850">
    <property type="entry name" value="Periplasmic binding protein-like II"/>
    <property type="match status" value="1"/>
</dbReference>
<dbReference type="Pfam" id="PF04069">
    <property type="entry name" value="OpuAC"/>
    <property type="match status" value="1"/>
</dbReference>
<feature type="transmembrane region" description="Helical" evidence="1">
    <location>
        <begin position="299"/>
        <end position="317"/>
    </location>
</feature>
<dbReference type="AlphaFoldDB" id="A0A9X2G824"/>
<comment type="caution">
    <text evidence="3">The sequence shown here is derived from an EMBL/GenBank/DDBJ whole genome shotgun (WGS) entry which is preliminary data.</text>
</comment>
<dbReference type="RefSeq" id="WP_253834551.1">
    <property type="nucleotide sequence ID" value="NZ_JAMTCS010000004.1"/>
</dbReference>
<keyword evidence="4" id="KW-1185">Reference proteome</keyword>
<feature type="transmembrane region" description="Helical" evidence="1">
    <location>
        <begin position="12"/>
        <end position="34"/>
    </location>
</feature>
<feature type="transmembrane region" description="Helical" evidence="1">
    <location>
        <begin position="578"/>
        <end position="598"/>
    </location>
</feature>
<dbReference type="SUPFAM" id="SSF103481">
    <property type="entry name" value="Multidrug resistance efflux transporter EmrE"/>
    <property type="match status" value="1"/>
</dbReference>
<dbReference type="InterPro" id="IPR037185">
    <property type="entry name" value="EmrE-like"/>
</dbReference>
<organism evidence="3 4">
    <name type="scientific">Promicromonospora thailandica</name>
    <dbReference type="NCBI Taxonomy" id="765201"/>
    <lineage>
        <taxon>Bacteria</taxon>
        <taxon>Bacillati</taxon>
        <taxon>Actinomycetota</taxon>
        <taxon>Actinomycetes</taxon>
        <taxon>Micrococcales</taxon>
        <taxon>Promicromonosporaceae</taxon>
        <taxon>Promicromonospora</taxon>
    </lineage>
</organism>
<feature type="domain" description="ABC-type glycine betaine transport system substrate-binding" evidence="2">
    <location>
        <begin position="624"/>
        <end position="886"/>
    </location>
</feature>
<evidence type="ECO:0000313" key="3">
    <source>
        <dbReference type="EMBL" id="MCP2264311.1"/>
    </source>
</evidence>
<protein>
    <submittedName>
        <fullName evidence="3">Glycine betaine/proline transport system substrate-binding protein</fullName>
    </submittedName>
</protein>
<dbReference type="Gene3D" id="3.40.190.100">
    <property type="entry name" value="Glycine betaine-binding periplasmic protein, domain 2"/>
    <property type="match status" value="1"/>
</dbReference>
<gene>
    <name evidence="3" type="ORF">APR03_001647</name>
</gene>
<feature type="transmembrane region" description="Helical" evidence="1">
    <location>
        <begin position="354"/>
        <end position="373"/>
    </location>
</feature>
<dbReference type="GO" id="GO:0022857">
    <property type="term" value="F:transmembrane transporter activity"/>
    <property type="evidence" value="ECO:0007669"/>
    <property type="project" value="InterPro"/>
</dbReference>
<evidence type="ECO:0000313" key="4">
    <source>
        <dbReference type="Proteomes" id="UP001139493"/>
    </source>
</evidence>
<dbReference type="Gene3D" id="3.10.105.10">
    <property type="entry name" value="Dipeptide-binding Protein, Domain 3"/>
    <property type="match status" value="1"/>
</dbReference>